<feature type="chain" id="PRO_5042501650" evidence="1">
    <location>
        <begin position="19"/>
        <end position="228"/>
    </location>
</feature>
<dbReference type="Gene3D" id="3.40.50.1110">
    <property type="entry name" value="SGNH hydrolase"/>
    <property type="match status" value="1"/>
</dbReference>
<keyword evidence="1" id="KW-0732">Signal</keyword>
<evidence type="ECO:0000313" key="4">
    <source>
        <dbReference type="Proteomes" id="UP001239445"/>
    </source>
</evidence>
<dbReference type="InterPro" id="IPR013830">
    <property type="entry name" value="SGNH_hydro"/>
</dbReference>
<dbReference type="CDD" id="cd01833">
    <property type="entry name" value="XynB_like"/>
    <property type="match status" value="1"/>
</dbReference>
<feature type="domain" description="SGNH hydrolase-type esterase" evidence="2">
    <location>
        <begin position="27"/>
        <end position="206"/>
    </location>
</feature>
<dbReference type="GO" id="GO:0004622">
    <property type="term" value="F:phosphatidylcholine lysophospholipase activity"/>
    <property type="evidence" value="ECO:0007669"/>
    <property type="project" value="TreeGrafter"/>
</dbReference>
<keyword evidence="3" id="KW-0378">Hydrolase</keyword>
<accession>A0AAJ0B0N4</accession>
<proteinExistence type="predicted"/>
<sequence>MVAFKSLSVATLAMGVVAQQPIRYMPMGDSITEATCWRSKLWHKLQSTEFAKTNFVGSRNGDSGCNDNTYDKNNEGHSGYMASKIATEKLTGPWLSANPADVVSIFLGTNDLAYNHKVDDIIPNFTTILAAIRAANAKMKIVVVQIIPLDKGQSDRDKKTTPVFNTALANWAKTNNKTESPIFVADCYNGMNASDYRDALHPNEGGDVKIADNMYPAMLLALAAAKAG</sequence>
<dbReference type="InterPro" id="IPR051532">
    <property type="entry name" value="Ester_Hydrolysis_Enzymes"/>
</dbReference>
<feature type="signal peptide" evidence="1">
    <location>
        <begin position="1"/>
        <end position="18"/>
    </location>
</feature>
<organism evidence="3 4">
    <name type="scientific">Echria macrotheca</name>
    <dbReference type="NCBI Taxonomy" id="438768"/>
    <lineage>
        <taxon>Eukaryota</taxon>
        <taxon>Fungi</taxon>
        <taxon>Dikarya</taxon>
        <taxon>Ascomycota</taxon>
        <taxon>Pezizomycotina</taxon>
        <taxon>Sordariomycetes</taxon>
        <taxon>Sordariomycetidae</taxon>
        <taxon>Sordariales</taxon>
        <taxon>Schizotheciaceae</taxon>
        <taxon>Echria</taxon>
    </lineage>
</organism>
<dbReference type="Pfam" id="PF13472">
    <property type="entry name" value="Lipase_GDSL_2"/>
    <property type="match status" value="1"/>
</dbReference>
<dbReference type="PANTHER" id="PTHR30383">
    <property type="entry name" value="THIOESTERASE 1/PROTEASE 1/LYSOPHOSPHOLIPASE L1"/>
    <property type="match status" value="1"/>
</dbReference>
<dbReference type="InterPro" id="IPR036514">
    <property type="entry name" value="SGNH_hydro_sf"/>
</dbReference>
<gene>
    <name evidence="3" type="ORF">QBC47DRAFT_426782</name>
</gene>
<dbReference type="AlphaFoldDB" id="A0AAJ0B0N4"/>
<name>A0AAJ0B0N4_9PEZI</name>
<dbReference type="SUPFAM" id="SSF52266">
    <property type="entry name" value="SGNH hydrolase"/>
    <property type="match status" value="1"/>
</dbReference>
<evidence type="ECO:0000259" key="2">
    <source>
        <dbReference type="Pfam" id="PF13472"/>
    </source>
</evidence>
<dbReference type="PANTHER" id="PTHR30383:SF2">
    <property type="entry name" value="CELLULOSE-BINDING PROTEIN"/>
    <property type="match status" value="1"/>
</dbReference>
<comment type="caution">
    <text evidence="3">The sequence shown here is derived from an EMBL/GenBank/DDBJ whole genome shotgun (WGS) entry which is preliminary data.</text>
</comment>
<keyword evidence="4" id="KW-1185">Reference proteome</keyword>
<reference evidence="3" key="1">
    <citation type="submission" date="2023-06" db="EMBL/GenBank/DDBJ databases">
        <title>Genome-scale phylogeny and comparative genomics of the fungal order Sordariales.</title>
        <authorList>
            <consortium name="Lawrence Berkeley National Laboratory"/>
            <person name="Hensen N."/>
            <person name="Bonometti L."/>
            <person name="Westerberg I."/>
            <person name="Brannstrom I.O."/>
            <person name="Guillou S."/>
            <person name="Cros-Aarteil S."/>
            <person name="Calhoun S."/>
            <person name="Haridas S."/>
            <person name="Kuo A."/>
            <person name="Mondo S."/>
            <person name="Pangilinan J."/>
            <person name="Riley R."/>
            <person name="Labutti K."/>
            <person name="Andreopoulos B."/>
            <person name="Lipzen A."/>
            <person name="Chen C."/>
            <person name="Yanf M."/>
            <person name="Daum C."/>
            <person name="Ng V."/>
            <person name="Clum A."/>
            <person name="Steindorff A."/>
            <person name="Ohm R."/>
            <person name="Martin F."/>
            <person name="Silar P."/>
            <person name="Natvig D."/>
            <person name="Lalanne C."/>
            <person name="Gautier V."/>
            <person name="Ament-Velasquez S.L."/>
            <person name="Kruys A."/>
            <person name="Hutchinson M.I."/>
            <person name="Powell A.J."/>
            <person name="Barry K."/>
            <person name="Miller A.N."/>
            <person name="Grigoriev I.V."/>
            <person name="Debuchy R."/>
            <person name="Gladieux P."/>
            <person name="Thoren M.H."/>
            <person name="Johannesson H."/>
        </authorList>
    </citation>
    <scope>NUCLEOTIDE SEQUENCE</scope>
    <source>
        <strain evidence="3">PSN4</strain>
    </source>
</reference>
<protein>
    <submittedName>
        <fullName evidence="3">SGNH hydrolase-type esterase domain-containing protein</fullName>
    </submittedName>
</protein>
<evidence type="ECO:0000256" key="1">
    <source>
        <dbReference type="SAM" id="SignalP"/>
    </source>
</evidence>
<dbReference type="Proteomes" id="UP001239445">
    <property type="component" value="Unassembled WGS sequence"/>
</dbReference>
<dbReference type="EMBL" id="MU839859">
    <property type="protein sequence ID" value="KAK1749417.1"/>
    <property type="molecule type" value="Genomic_DNA"/>
</dbReference>
<evidence type="ECO:0000313" key="3">
    <source>
        <dbReference type="EMBL" id="KAK1749417.1"/>
    </source>
</evidence>